<accession>A0ABN8S1H4</accession>
<sequence length="215" mass="26435">MFEELNEAEESPTSRIAQLTYENRNLKERLKVLTTESDKRLKEFEECRRELETKEKQIRHLWRKTNCSHENMELLQVEMSHKEKENTRLKEEIEEQKRSRLETERELNEEITELQEELARLHQRFRKEIEKMIEEWDQYAIEFRTLQQETRERLVDPPDQFPANQEQEQNQVQDPARAQRRRARTKKCKGRSWNPKKWCKGCIKKKKCIRYLDSD</sequence>
<keyword evidence="1" id="KW-0175">Coiled coil</keyword>
<organism evidence="3 4">
    <name type="scientific">Porites lobata</name>
    <dbReference type="NCBI Taxonomy" id="104759"/>
    <lineage>
        <taxon>Eukaryota</taxon>
        <taxon>Metazoa</taxon>
        <taxon>Cnidaria</taxon>
        <taxon>Anthozoa</taxon>
        <taxon>Hexacorallia</taxon>
        <taxon>Scleractinia</taxon>
        <taxon>Fungiina</taxon>
        <taxon>Poritidae</taxon>
        <taxon>Porites</taxon>
    </lineage>
</organism>
<name>A0ABN8S1H4_9CNID</name>
<comment type="caution">
    <text evidence="3">The sequence shown here is derived from an EMBL/GenBank/DDBJ whole genome shotgun (WGS) entry which is preliminary data.</text>
</comment>
<dbReference type="Proteomes" id="UP001159405">
    <property type="component" value="Unassembled WGS sequence"/>
</dbReference>
<protein>
    <submittedName>
        <fullName evidence="3">Uncharacterized protein</fullName>
    </submittedName>
</protein>
<feature type="region of interest" description="Disordered" evidence="2">
    <location>
        <begin position="151"/>
        <end position="194"/>
    </location>
</feature>
<evidence type="ECO:0000256" key="1">
    <source>
        <dbReference type="SAM" id="Coils"/>
    </source>
</evidence>
<feature type="compositionally biased region" description="Basic residues" evidence="2">
    <location>
        <begin position="178"/>
        <end position="190"/>
    </location>
</feature>
<reference evidence="3 4" key="1">
    <citation type="submission" date="2022-05" db="EMBL/GenBank/DDBJ databases">
        <authorList>
            <consortium name="Genoscope - CEA"/>
            <person name="William W."/>
        </authorList>
    </citation>
    <scope>NUCLEOTIDE SEQUENCE [LARGE SCALE GENOMIC DNA]</scope>
</reference>
<feature type="coiled-coil region" evidence="1">
    <location>
        <begin position="72"/>
        <end position="135"/>
    </location>
</feature>
<evidence type="ECO:0000256" key="2">
    <source>
        <dbReference type="SAM" id="MobiDB-lite"/>
    </source>
</evidence>
<gene>
    <name evidence="3" type="ORF">PLOB_00028661</name>
</gene>
<evidence type="ECO:0000313" key="3">
    <source>
        <dbReference type="EMBL" id="CAH3183573.1"/>
    </source>
</evidence>
<keyword evidence="4" id="KW-1185">Reference proteome</keyword>
<feature type="compositionally biased region" description="Polar residues" evidence="2">
    <location>
        <begin position="162"/>
        <end position="173"/>
    </location>
</feature>
<evidence type="ECO:0000313" key="4">
    <source>
        <dbReference type="Proteomes" id="UP001159405"/>
    </source>
</evidence>
<proteinExistence type="predicted"/>
<dbReference type="EMBL" id="CALNXK010000357">
    <property type="protein sequence ID" value="CAH3183573.1"/>
    <property type="molecule type" value="Genomic_DNA"/>
</dbReference>